<keyword evidence="3" id="KW-1185">Reference proteome</keyword>
<protein>
    <submittedName>
        <fullName evidence="2">Uncharacterized protein</fullName>
    </submittedName>
</protein>
<name>A0ABD0J0Q1_9CAEN</name>
<dbReference type="AlphaFoldDB" id="A0ABD0J0Q1"/>
<organism evidence="2 3">
    <name type="scientific">Batillaria attramentaria</name>
    <dbReference type="NCBI Taxonomy" id="370345"/>
    <lineage>
        <taxon>Eukaryota</taxon>
        <taxon>Metazoa</taxon>
        <taxon>Spiralia</taxon>
        <taxon>Lophotrochozoa</taxon>
        <taxon>Mollusca</taxon>
        <taxon>Gastropoda</taxon>
        <taxon>Caenogastropoda</taxon>
        <taxon>Sorbeoconcha</taxon>
        <taxon>Cerithioidea</taxon>
        <taxon>Batillariidae</taxon>
        <taxon>Batillaria</taxon>
    </lineage>
</organism>
<accession>A0ABD0J0Q1</accession>
<dbReference type="Proteomes" id="UP001519460">
    <property type="component" value="Unassembled WGS sequence"/>
</dbReference>
<evidence type="ECO:0000313" key="2">
    <source>
        <dbReference type="EMBL" id="KAK7445351.1"/>
    </source>
</evidence>
<feature type="non-terminal residue" evidence="2">
    <location>
        <position position="51"/>
    </location>
</feature>
<proteinExistence type="predicted"/>
<evidence type="ECO:0000313" key="3">
    <source>
        <dbReference type="Proteomes" id="UP001519460"/>
    </source>
</evidence>
<gene>
    <name evidence="2" type="ORF">BaRGS_00040357</name>
</gene>
<dbReference type="EMBL" id="JACVVK020000795">
    <property type="protein sequence ID" value="KAK7445351.1"/>
    <property type="molecule type" value="Genomic_DNA"/>
</dbReference>
<feature type="non-terminal residue" evidence="2">
    <location>
        <position position="1"/>
    </location>
</feature>
<comment type="caution">
    <text evidence="2">The sequence shown here is derived from an EMBL/GenBank/DDBJ whole genome shotgun (WGS) entry which is preliminary data.</text>
</comment>
<sequence>REEATQEIGFTPLREVSLRLVSQNEQAGRSDVTVHEEHVQHVHQINGQKTE</sequence>
<feature type="region of interest" description="Disordered" evidence="1">
    <location>
        <begin position="29"/>
        <end position="51"/>
    </location>
</feature>
<evidence type="ECO:0000256" key="1">
    <source>
        <dbReference type="SAM" id="MobiDB-lite"/>
    </source>
</evidence>
<reference evidence="2 3" key="1">
    <citation type="journal article" date="2023" name="Sci. Data">
        <title>Genome assembly of the Korean intertidal mud-creeper Batillaria attramentaria.</title>
        <authorList>
            <person name="Patra A.K."/>
            <person name="Ho P.T."/>
            <person name="Jun S."/>
            <person name="Lee S.J."/>
            <person name="Kim Y."/>
            <person name="Won Y.J."/>
        </authorList>
    </citation>
    <scope>NUCLEOTIDE SEQUENCE [LARGE SCALE GENOMIC DNA]</scope>
    <source>
        <strain evidence="2">Wonlab-2016</strain>
    </source>
</reference>